<sequence>MNKLQVFGIIFLLISMNTVNAGGDCTDACTKLCKYKNCILGACIGLFCGGLIGDLPNILDACGCGLIG</sequence>
<name>A0A914MFL1_MELIC</name>
<dbReference type="WBParaSite" id="Minc3s01635g25251">
    <property type="protein sequence ID" value="Minc3s01635g25251"/>
    <property type="gene ID" value="Minc3s01635g25251"/>
</dbReference>
<proteinExistence type="predicted"/>
<protein>
    <submittedName>
        <fullName evidence="3">Candidate secreted effector</fullName>
    </submittedName>
</protein>
<keyword evidence="2" id="KW-1185">Reference proteome</keyword>
<dbReference type="Proteomes" id="UP000887563">
    <property type="component" value="Unplaced"/>
</dbReference>
<feature type="chain" id="PRO_5037253666" evidence="1">
    <location>
        <begin position="22"/>
        <end position="68"/>
    </location>
</feature>
<reference evidence="3" key="1">
    <citation type="submission" date="2022-11" db="UniProtKB">
        <authorList>
            <consortium name="WormBaseParasite"/>
        </authorList>
    </citation>
    <scope>IDENTIFICATION</scope>
</reference>
<evidence type="ECO:0000313" key="2">
    <source>
        <dbReference type="Proteomes" id="UP000887563"/>
    </source>
</evidence>
<feature type="signal peptide" evidence="1">
    <location>
        <begin position="1"/>
        <end position="21"/>
    </location>
</feature>
<dbReference type="AlphaFoldDB" id="A0A914MFL1"/>
<accession>A0A914MFL1</accession>
<keyword evidence="1" id="KW-0732">Signal</keyword>
<evidence type="ECO:0000313" key="3">
    <source>
        <dbReference type="WBParaSite" id="Minc3s01635g25251"/>
    </source>
</evidence>
<organism evidence="2 3">
    <name type="scientific">Meloidogyne incognita</name>
    <name type="common">Southern root-knot nematode worm</name>
    <name type="synonym">Oxyuris incognita</name>
    <dbReference type="NCBI Taxonomy" id="6306"/>
    <lineage>
        <taxon>Eukaryota</taxon>
        <taxon>Metazoa</taxon>
        <taxon>Ecdysozoa</taxon>
        <taxon>Nematoda</taxon>
        <taxon>Chromadorea</taxon>
        <taxon>Rhabditida</taxon>
        <taxon>Tylenchina</taxon>
        <taxon>Tylenchomorpha</taxon>
        <taxon>Tylenchoidea</taxon>
        <taxon>Meloidogynidae</taxon>
        <taxon>Meloidogyninae</taxon>
        <taxon>Meloidogyne</taxon>
        <taxon>Meloidogyne incognita group</taxon>
    </lineage>
</organism>
<evidence type="ECO:0000256" key="1">
    <source>
        <dbReference type="SAM" id="SignalP"/>
    </source>
</evidence>